<dbReference type="AlphaFoldDB" id="A0A6A4IT20"/>
<name>A0A6A4IT20_9AGAR</name>
<dbReference type="EMBL" id="ML769384">
    <property type="protein sequence ID" value="KAE9411075.1"/>
    <property type="molecule type" value="Genomic_DNA"/>
</dbReference>
<evidence type="ECO:0000313" key="2">
    <source>
        <dbReference type="Proteomes" id="UP000799118"/>
    </source>
</evidence>
<dbReference type="SMART" id="SM00855">
    <property type="entry name" value="PGAM"/>
    <property type="match status" value="1"/>
</dbReference>
<dbReference type="SUPFAM" id="SSF53254">
    <property type="entry name" value="Phosphoglycerate mutase-like"/>
    <property type="match status" value="1"/>
</dbReference>
<dbReference type="InterPro" id="IPR051710">
    <property type="entry name" value="Phosphatase_SH3-domain"/>
</dbReference>
<accession>A0A6A4IT20</accession>
<sequence length="237" mass="26880">MIETLYITRHGFRSSWTTGDRSNRDDPLSDLGLTQAQDLATYLGSLEDNKRPTAIFSSPYHRCLQTSRAISIALEIPIYVDHWISEWYSDLTANKRVKQPEPPSADVLHGEFPEIDADAWSSLWYPPSHGENVAQITERMGTFLAKFIPAVETTFAPEKHERVLLVTHAAPVIALVRNLLHENEAESKTYCKPGCCSVTEFERNPDPEASLTWLPKRIGDSTHVSGDVREWGFEDYY</sequence>
<organism evidence="1 2">
    <name type="scientific">Gymnopus androsaceus JB14</name>
    <dbReference type="NCBI Taxonomy" id="1447944"/>
    <lineage>
        <taxon>Eukaryota</taxon>
        <taxon>Fungi</taxon>
        <taxon>Dikarya</taxon>
        <taxon>Basidiomycota</taxon>
        <taxon>Agaricomycotina</taxon>
        <taxon>Agaricomycetes</taxon>
        <taxon>Agaricomycetidae</taxon>
        <taxon>Agaricales</taxon>
        <taxon>Marasmiineae</taxon>
        <taxon>Omphalotaceae</taxon>
        <taxon>Gymnopus</taxon>
    </lineage>
</organism>
<dbReference type="PANTHER" id="PTHR16469">
    <property type="entry name" value="UBIQUITIN-ASSOCIATED AND SH3 DOMAIN-CONTAINING BA-RELATED"/>
    <property type="match status" value="1"/>
</dbReference>
<gene>
    <name evidence="1" type="ORF">BT96DRAFT_247610</name>
</gene>
<keyword evidence="2" id="KW-1185">Reference proteome</keyword>
<dbReference type="Proteomes" id="UP000799118">
    <property type="component" value="Unassembled WGS sequence"/>
</dbReference>
<dbReference type="CDD" id="cd07067">
    <property type="entry name" value="HP_PGM_like"/>
    <property type="match status" value="1"/>
</dbReference>
<proteinExistence type="predicted"/>
<dbReference type="InterPro" id="IPR029033">
    <property type="entry name" value="His_PPase_superfam"/>
</dbReference>
<reference evidence="1" key="1">
    <citation type="journal article" date="2019" name="Environ. Microbiol.">
        <title>Fungal ecological strategies reflected in gene transcription - a case study of two litter decomposers.</title>
        <authorList>
            <person name="Barbi F."/>
            <person name="Kohler A."/>
            <person name="Barry K."/>
            <person name="Baskaran P."/>
            <person name="Daum C."/>
            <person name="Fauchery L."/>
            <person name="Ihrmark K."/>
            <person name="Kuo A."/>
            <person name="LaButti K."/>
            <person name="Lipzen A."/>
            <person name="Morin E."/>
            <person name="Grigoriev I.V."/>
            <person name="Henrissat B."/>
            <person name="Lindahl B."/>
            <person name="Martin F."/>
        </authorList>
    </citation>
    <scope>NUCLEOTIDE SEQUENCE</scope>
    <source>
        <strain evidence="1">JB14</strain>
    </source>
</reference>
<evidence type="ECO:0000313" key="1">
    <source>
        <dbReference type="EMBL" id="KAE9411075.1"/>
    </source>
</evidence>
<dbReference type="PANTHER" id="PTHR16469:SF51">
    <property type="entry name" value="TRANSCRIPTION FACTOR TAU 55 KDA SUBUNIT"/>
    <property type="match status" value="1"/>
</dbReference>
<dbReference type="Pfam" id="PF00300">
    <property type="entry name" value="His_Phos_1"/>
    <property type="match status" value="1"/>
</dbReference>
<dbReference type="OrthoDB" id="414418at2759"/>
<dbReference type="Gene3D" id="3.40.50.1240">
    <property type="entry name" value="Phosphoglycerate mutase-like"/>
    <property type="match status" value="1"/>
</dbReference>
<dbReference type="InterPro" id="IPR013078">
    <property type="entry name" value="His_Pase_superF_clade-1"/>
</dbReference>
<protein>
    <submittedName>
        <fullName evidence="1">Phosphoglycerate mutase-like protein</fullName>
    </submittedName>
</protein>